<organism evidence="1 2">
    <name type="scientific">Aristaeella lactis</name>
    <dbReference type="NCBI Taxonomy" id="3046383"/>
    <lineage>
        <taxon>Bacteria</taxon>
        <taxon>Bacillati</taxon>
        <taxon>Bacillota</taxon>
        <taxon>Clostridia</taxon>
        <taxon>Eubacteriales</taxon>
        <taxon>Aristaeellaceae</taxon>
        <taxon>Aristaeella</taxon>
    </lineage>
</organism>
<gene>
    <name evidence="1" type="ORF">SAMN06297397_3120</name>
</gene>
<comment type="caution">
    <text evidence="1">The sequence shown here is derived from an EMBL/GenBank/DDBJ whole genome shotgun (WGS) entry which is preliminary data.</text>
</comment>
<evidence type="ECO:0000313" key="1">
    <source>
        <dbReference type="EMBL" id="SMC91395.1"/>
    </source>
</evidence>
<dbReference type="EMBL" id="FWXZ01000009">
    <property type="protein sequence ID" value="SMC91395.1"/>
    <property type="molecule type" value="Genomic_DNA"/>
</dbReference>
<sequence>MEKTKSLKQFYILWSTQSLSHLGSAMTSFALTLWLYDKTGSALSTAALRICTYAPYVVMSIFAGALSDKYDKKKTMLVCDVLAALTTVLVFVLYKTDALSMWHLYAVNAVSGLMNTVQQPASEVANTLVVPKEHYQKTSALQSLSGSLVAIGSPLLAAAMYGLAGLDAVIAVDLATFAAAFLALLLFIRLPAVGRKTGKEEKVLKLAREGLRFLKEHRLVLDVILFMSGVNLVASAFDAVLPALVIPRYGDSVLGIVTSCSGIAMVLGSLLATVMPKPRNRVRVIYLTMLFSLGTENFLLAFSRSPVLWCAGQIIGWILVPVMSANQNVIMRSSIPVELQGRVYACRNTMQFFTIPIGLALGGFMVDNVCEPFMSVNSSNSFLAMLFGSGKGSGAALMMFVLGVAGTVLCLGMGRRLKRYRYTDDMLPEGQQGESACR</sequence>
<reference evidence="1" key="1">
    <citation type="submission" date="2017-04" db="EMBL/GenBank/DDBJ databases">
        <authorList>
            <person name="Varghese N."/>
            <person name="Submissions S."/>
        </authorList>
    </citation>
    <scope>NUCLEOTIDE SEQUENCE</scope>
    <source>
        <strain evidence="1">WTE2008</strain>
    </source>
</reference>
<evidence type="ECO:0000313" key="2">
    <source>
        <dbReference type="Proteomes" id="UP000192328"/>
    </source>
</evidence>
<proteinExistence type="predicted"/>
<protein>
    <submittedName>
        <fullName evidence="1">Predicted arabinose efflux permease, MFS family</fullName>
    </submittedName>
</protein>
<name>A0AC61PQL2_9FIRM</name>
<accession>A0AC61PQL2</accession>
<dbReference type="Proteomes" id="UP000192328">
    <property type="component" value="Unassembled WGS sequence"/>
</dbReference>
<keyword evidence="2" id="KW-1185">Reference proteome</keyword>